<evidence type="ECO:0000313" key="2">
    <source>
        <dbReference type="EMBL" id="RZU74521.1"/>
    </source>
</evidence>
<dbReference type="SUPFAM" id="SSF53474">
    <property type="entry name" value="alpha/beta-Hydrolases"/>
    <property type="match status" value="1"/>
</dbReference>
<evidence type="ECO:0000259" key="1">
    <source>
        <dbReference type="Pfam" id="PF00561"/>
    </source>
</evidence>
<dbReference type="PRINTS" id="PR00111">
    <property type="entry name" value="ABHYDROLASE"/>
</dbReference>
<protein>
    <submittedName>
        <fullName evidence="2">Pimeloyl-ACP methyl ester carboxylesterase</fullName>
    </submittedName>
</protein>
<dbReference type="Proteomes" id="UP000294114">
    <property type="component" value="Unassembled WGS sequence"/>
</dbReference>
<name>A0A4Q8BB81_9ACTN</name>
<dbReference type="RefSeq" id="WP_130333852.1">
    <property type="nucleotide sequence ID" value="NZ_SHLD01000001.1"/>
</dbReference>
<dbReference type="Gene3D" id="3.40.50.1820">
    <property type="entry name" value="alpha/beta hydrolase"/>
    <property type="match status" value="1"/>
</dbReference>
<dbReference type="OrthoDB" id="495620at2"/>
<reference evidence="2 3" key="1">
    <citation type="submission" date="2019-02" db="EMBL/GenBank/DDBJ databases">
        <title>Sequencing the genomes of 1000 actinobacteria strains.</title>
        <authorList>
            <person name="Klenk H.-P."/>
        </authorList>
    </citation>
    <scope>NUCLEOTIDE SEQUENCE [LARGE SCALE GENOMIC DNA]</scope>
    <source>
        <strain evidence="2 3">DSM 45612</strain>
    </source>
</reference>
<dbReference type="InterPro" id="IPR029058">
    <property type="entry name" value="AB_hydrolase_fold"/>
</dbReference>
<dbReference type="EMBL" id="SHLD01000001">
    <property type="protein sequence ID" value="RZU74521.1"/>
    <property type="molecule type" value="Genomic_DNA"/>
</dbReference>
<gene>
    <name evidence="2" type="ORF">EV384_2992</name>
</gene>
<proteinExistence type="predicted"/>
<accession>A0A4Q8BB81</accession>
<dbReference type="PANTHER" id="PTHR43433:SF5">
    <property type="entry name" value="AB HYDROLASE-1 DOMAIN-CONTAINING PROTEIN"/>
    <property type="match status" value="1"/>
</dbReference>
<dbReference type="AlphaFoldDB" id="A0A4Q8BB81"/>
<evidence type="ECO:0000313" key="3">
    <source>
        <dbReference type="Proteomes" id="UP000294114"/>
    </source>
</evidence>
<dbReference type="InterPro" id="IPR000073">
    <property type="entry name" value="AB_hydrolase_1"/>
</dbReference>
<sequence length="266" mass="28439">MTATTGYAPVNGLRMYHEIHGEGRPLLLLHGAFSDITTDFGDLLPLLARGRRVIAVEFQGHGRTADIDRPLTIEQLAADCAELLRHLDVGPVDVFGFSVGAGVALQLGLRHPDLVDRLVLASITYDSAGFHPGLLDGIEQLQPEHLHGSPYHAGYLRLAPRPEDFPTLVAKVKEMDRNLPDVPADEVRGLAAPVLIVVGDSDIVRPEHAVELFRLLGGGVAGDAVGLPRSRLAMLPGTSHVGMMQRADWIAAMVDDFLGVAAPASA</sequence>
<dbReference type="Pfam" id="PF00561">
    <property type="entry name" value="Abhydrolase_1"/>
    <property type="match status" value="1"/>
</dbReference>
<comment type="caution">
    <text evidence="2">The sequence shown here is derived from an EMBL/GenBank/DDBJ whole genome shotgun (WGS) entry which is preliminary data.</text>
</comment>
<dbReference type="GO" id="GO:0003824">
    <property type="term" value="F:catalytic activity"/>
    <property type="evidence" value="ECO:0007669"/>
    <property type="project" value="UniProtKB-ARBA"/>
</dbReference>
<dbReference type="InterPro" id="IPR050471">
    <property type="entry name" value="AB_hydrolase"/>
</dbReference>
<dbReference type="PANTHER" id="PTHR43433">
    <property type="entry name" value="HYDROLASE, ALPHA/BETA FOLD FAMILY PROTEIN"/>
    <property type="match status" value="1"/>
</dbReference>
<keyword evidence="3" id="KW-1185">Reference proteome</keyword>
<organism evidence="2 3">
    <name type="scientific">Micromonospora kangleipakensis</name>
    <dbReference type="NCBI Taxonomy" id="1077942"/>
    <lineage>
        <taxon>Bacteria</taxon>
        <taxon>Bacillati</taxon>
        <taxon>Actinomycetota</taxon>
        <taxon>Actinomycetes</taxon>
        <taxon>Micromonosporales</taxon>
        <taxon>Micromonosporaceae</taxon>
        <taxon>Micromonospora</taxon>
    </lineage>
</organism>
<feature type="domain" description="AB hydrolase-1" evidence="1">
    <location>
        <begin position="25"/>
        <end position="125"/>
    </location>
</feature>